<dbReference type="InterPro" id="IPR000504">
    <property type="entry name" value="RRM_dom"/>
</dbReference>
<dbReference type="Pfam" id="PF00076">
    <property type="entry name" value="RRM_1"/>
    <property type="match status" value="3"/>
</dbReference>
<feature type="domain" description="RRM" evidence="9">
    <location>
        <begin position="717"/>
        <end position="798"/>
    </location>
</feature>
<accession>A0AAV5SCF2</accession>
<proteinExistence type="inferred from homology"/>
<feature type="non-terminal residue" evidence="10">
    <location>
        <position position="1"/>
    </location>
</feature>
<keyword evidence="3" id="KW-0507">mRNA processing</keyword>
<name>A0AAV5SCF2_9BILA</name>
<feature type="compositionally biased region" description="Pro residues" evidence="8">
    <location>
        <begin position="419"/>
        <end position="428"/>
    </location>
</feature>
<evidence type="ECO:0000256" key="4">
    <source>
        <dbReference type="ARBA" id="ARBA00022884"/>
    </source>
</evidence>
<dbReference type="PANTHER" id="PTHR47330">
    <property type="entry name" value="POLY(U)-BINDING-SPLICING FACTOR PUF60-B-RELATED"/>
    <property type="match status" value="1"/>
</dbReference>
<dbReference type="SMART" id="SM00360">
    <property type="entry name" value="RRM"/>
    <property type="match status" value="3"/>
</dbReference>
<feature type="compositionally biased region" description="Low complexity" evidence="8">
    <location>
        <begin position="335"/>
        <end position="346"/>
    </location>
</feature>
<keyword evidence="11" id="KW-1185">Reference proteome</keyword>
<feature type="domain" description="RRM" evidence="9">
    <location>
        <begin position="116"/>
        <end position="194"/>
    </location>
</feature>
<evidence type="ECO:0000256" key="1">
    <source>
        <dbReference type="ARBA" id="ARBA00004123"/>
    </source>
</evidence>
<dbReference type="AlphaFoldDB" id="A0AAV5SCF2"/>
<sequence length="808" mass="85936">AHFRKAMGENVEVAAVPPVQNGGFPAVPTMMVPDFVAMPLLQQTGDVFVGPGAKKEAQLLGLGLKKLRTRDKDEVAAAKRYCLDLSIKQVMQKQQQSHQQNQQKQAMYSQALSLMGRVYIGSISFEVRESDLKKAFENFGPVKAINMSYDNSTGNHKGFAFLEFEIPEAAVIAQDAMNGLMMGGRNLKVGRPANMPQAQPIIDMIMTEATKYHRVYVASVHPDLSETDLKSVFEAFGEVTKCQLARNNATNKGVHRGFGYIEFSTRQASQEAIAGMNMFDLGGQFLRVGKCITPPEALNYLMPQTSSVLPSAAAMAAASITAKIQATEMMQKPTAQANARNSAQNSPGNNSPGYATAAPHQSIGVDPVNGLYITSGLPTGPSPCLALTNQTNPIPSHLAAVAVTPAQAMLGGGTQSAIEPPPPPPPVPMDMSSPQKFNPVPPPLLGGFNGSPVPPVPPPSSLPLPSLMSVSVPFPGAMPPPPPPPPNGTPTHIAPEPSLDPSPSSRRGGFGGFADVPPIAGVSSPGVAPAPSLIDPLTGKTVEPPKPKVQKQKKEKRSDMSILDRIKLQTVDMHAKATFGPVDDGFVPKEEEKEGEQLALMGSKQGDVHAMALALLDGNKALVQAMKRKEEKAREEEEGTAKKKKKIKAPKAQTGPKLNTAAALAAAVTAGQMSDAIINTAAASDDATLHSQETISIRGNDARHLLMTKLMRVNRSSVVLLKNMVTPDDIDEFLEGEIREECGKFGAVSEVVIASDPVAGSAKVFVRFSDPIEAEAAKQSLDKRFFAGRSIIATIYDQAMFEHNDLSG</sequence>
<dbReference type="SUPFAM" id="SSF54928">
    <property type="entry name" value="RNA-binding domain, RBD"/>
    <property type="match status" value="3"/>
</dbReference>
<comment type="similarity">
    <text evidence="2">Belongs to the RRM half pint family.</text>
</comment>
<dbReference type="Proteomes" id="UP001432027">
    <property type="component" value="Unassembled WGS sequence"/>
</dbReference>
<evidence type="ECO:0000313" key="10">
    <source>
        <dbReference type="EMBL" id="GMS79868.1"/>
    </source>
</evidence>
<evidence type="ECO:0000256" key="5">
    <source>
        <dbReference type="ARBA" id="ARBA00023187"/>
    </source>
</evidence>
<keyword evidence="5" id="KW-0508">mRNA splicing</keyword>
<evidence type="ECO:0000256" key="6">
    <source>
        <dbReference type="ARBA" id="ARBA00023242"/>
    </source>
</evidence>
<feature type="compositionally biased region" description="Low complexity" evidence="8">
    <location>
        <begin position="489"/>
        <end position="507"/>
    </location>
</feature>
<keyword evidence="6" id="KW-0539">Nucleus</keyword>
<dbReference type="GO" id="GO:0071011">
    <property type="term" value="C:precatalytic spliceosome"/>
    <property type="evidence" value="ECO:0007669"/>
    <property type="project" value="TreeGrafter"/>
</dbReference>
<dbReference type="NCBIfam" id="TIGR01645">
    <property type="entry name" value="half-pint"/>
    <property type="match status" value="1"/>
</dbReference>
<feature type="compositionally biased region" description="Pro residues" evidence="8">
    <location>
        <begin position="476"/>
        <end position="488"/>
    </location>
</feature>
<evidence type="ECO:0000259" key="9">
    <source>
        <dbReference type="PROSITE" id="PS50102"/>
    </source>
</evidence>
<feature type="region of interest" description="Disordered" evidence="8">
    <location>
        <begin position="411"/>
        <end position="460"/>
    </location>
</feature>
<dbReference type="GO" id="GO:0003723">
    <property type="term" value="F:RNA binding"/>
    <property type="evidence" value="ECO:0007669"/>
    <property type="project" value="UniProtKB-UniRule"/>
</dbReference>
<protein>
    <recommendedName>
        <fullName evidence="9">RRM domain-containing protein</fullName>
    </recommendedName>
</protein>
<gene>
    <name evidence="10" type="ORF">PENTCL1PPCAC_2043</name>
</gene>
<dbReference type="GO" id="GO:0071013">
    <property type="term" value="C:catalytic step 2 spliceosome"/>
    <property type="evidence" value="ECO:0007669"/>
    <property type="project" value="TreeGrafter"/>
</dbReference>
<dbReference type="Gene3D" id="3.30.70.330">
    <property type="match status" value="3"/>
</dbReference>
<dbReference type="EMBL" id="BTSX01000001">
    <property type="protein sequence ID" value="GMS79868.1"/>
    <property type="molecule type" value="Genomic_DNA"/>
</dbReference>
<evidence type="ECO:0000313" key="11">
    <source>
        <dbReference type="Proteomes" id="UP001432027"/>
    </source>
</evidence>
<keyword evidence="4 7" id="KW-0694">RNA-binding</keyword>
<evidence type="ECO:0000256" key="2">
    <source>
        <dbReference type="ARBA" id="ARBA00005987"/>
    </source>
</evidence>
<dbReference type="GO" id="GO:0006376">
    <property type="term" value="P:mRNA splice site recognition"/>
    <property type="evidence" value="ECO:0007669"/>
    <property type="project" value="TreeGrafter"/>
</dbReference>
<dbReference type="InterPro" id="IPR006532">
    <property type="entry name" value="PUF60-like"/>
</dbReference>
<dbReference type="PROSITE" id="PS50102">
    <property type="entry name" value="RRM"/>
    <property type="match status" value="3"/>
</dbReference>
<dbReference type="FunFam" id="3.30.70.330:FF:000382">
    <property type="entry name" value="G-patch domain-containing protein"/>
    <property type="match status" value="1"/>
</dbReference>
<comment type="subcellular location">
    <subcellularLocation>
        <location evidence="1">Nucleus</location>
    </subcellularLocation>
</comment>
<dbReference type="CDD" id="cd12371">
    <property type="entry name" value="RRM2_PUF60"/>
    <property type="match status" value="1"/>
</dbReference>
<feature type="region of interest" description="Disordered" evidence="8">
    <location>
        <begin position="329"/>
        <end position="360"/>
    </location>
</feature>
<organism evidence="10 11">
    <name type="scientific">Pristionchus entomophagus</name>
    <dbReference type="NCBI Taxonomy" id="358040"/>
    <lineage>
        <taxon>Eukaryota</taxon>
        <taxon>Metazoa</taxon>
        <taxon>Ecdysozoa</taxon>
        <taxon>Nematoda</taxon>
        <taxon>Chromadorea</taxon>
        <taxon>Rhabditida</taxon>
        <taxon>Rhabditina</taxon>
        <taxon>Diplogasteromorpha</taxon>
        <taxon>Diplogasteroidea</taxon>
        <taxon>Neodiplogasteridae</taxon>
        <taxon>Pristionchus</taxon>
    </lineage>
</organism>
<dbReference type="SMART" id="SM00361">
    <property type="entry name" value="RRM_1"/>
    <property type="match status" value="2"/>
</dbReference>
<feature type="region of interest" description="Disordered" evidence="8">
    <location>
        <begin position="475"/>
        <end position="563"/>
    </location>
</feature>
<dbReference type="GO" id="GO:0000381">
    <property type="term" value="P:regulation of alternative mRNA splicing, via spliceosome"/>
    <property type="evidence" value="ECO:0007669"/>
    <property type="project" value="InterPro"/>
</dbReference>
<dbReference type="InterPro" id="IPR034211">
    <property type="entry name" value="PUF60_RRM2"/>
</dbReference>
<dbReference type="InterPro" id="IPR012677">
    <property type="entry name" value="Nucleotide-bd_a/b_plait_sf"/>
</dbReference>
<comment type="caution">
    <text evidence="10">The sequence shown here is derived from an EMBL/GenBank/DDBJ whole genome shotgun (WGS) entry which is preliminary data.</text>
</comment>
<dbReference type="InterPro" id="IPR051974">
    <property type="entry name" value="PUF60_regulator"/>
</dbReference>
<feature type="region of interest" description="Disordered" evidence="8">
    <location>
        <begin position="628"/>
        <end position="654"/>
    </location>
</feature>
<feature type="domain" description="RRM" evidence="9">
    <location>
        <begin position="213"/>
        <end position="293"/>
    </location>
</feature>
<dbReference type="InterPro" id="IPR003954">
    <property type="entry name" value="RRM_euk-type"/>
</dbReference>
<evidence type="ECO:0000256" key="8">
    <source>
        <dbReference type="SAM" id="MobiDB-lite"/>
    </source>
</evidence>
<feature type="compositionally biased region" description="Basic and acidic residues" evidence="8">
    <location>
        <begin position="628"/>
        <end position="641"/>
    </location>
</feature>
<dbReference type="PANTHER" id="PTHR47330:SF1">
    <property type="entry name" value="POLY(U)-BINDING-SPLICING FACTOR PUF60"/>
    <property type="match status" value="1"/>
</dbReference>
<dbReference type="InterPro" id="IPR035979">
    <property type="entry name" value="RBD_domain_sf"/>
</dbReference>
<evidence type="ECO:0000256" key="7">
    <source>
        <dbReference type="PROSITE-ProRule" id="PRU00176"/>
    </source>
</evidence>
<reference evidence="10" key="1">
    <citation type="submission" date="2023-10" db="EMBL/GenBank/DDBJ databases">
        <title>Genome assembly of Pristionchus species.</title>
        <authorList>
            <person name="Yoshida K."/>
            <person name="Sommer R.J."/>
        </authorList>
    </citation>
    <scope>NUCLEOTIDE SEQUENCE</scope>
    <source>
        <strain evidence="10">RS0144</strain>
    </source>
</reference>
<evidence type="ECO:0000256" key="3">
    <source>
        <dbReference type="ARBA" id="ARBA00022664"/>
    </source>
</evidence>
<dbReference type="GO" id="GO:0000380">
    <property type="term" value="P:alternative mRNA splicing, via spliceosome"/>
    <property type="evidence" value="ECO:0007669"/>
    <property type="project" value="TreeGrafter"/>
</dbReference>